<dbReference type="Proteomes" id="UP000886501">
    <property type="component" value="Unassembled WGS sequence"/>
</dbReference>
<protein>
    <submittedName>
        <fullName evidence="1">Uncharacterized protein</fullName>
    </submittedName>
</protein>
<keyword evidence="2" id="KW-1185">Reference proteome</keyword>
<proteinExistence type="predicted"/>
<reference evidence="1" key="1">
    <citation type="submission" date="2019-10" db="EMBL/GenBank/DDBJ databases">
        <authorList>
            <consortium name="DOE Joint Genome Institute"/>
            <person name="Kuo A."/>
            <person name="Miyauchi S."/>
            <person name="Kiss E."/>
            <person name="Drula E."/>
            <person name="Kohler A."/>
            <person name="Sanchez-Garcia M."/>
            <person name="Andreopoulos B."/>
            <person name="Barry K.W."/>
            <person name="Bonito G."/>
            <person name="Buee M."/>
            <person name="Carver A."/>
            <person name="Chen C."/>
            <person name="Cichocki N."/>
            <person name="Clum A."/>
            <person name="Culley D."/>
            <person name="Crous P.W."/>
            <person name="Fauchery L."/>
            <person name="Girlanda M."/>
            <person name="Hayes R."/>
            <person name="Keri Z."/>
            <person name="Labutti K."/>
            <person name="Lipzen A."/>
            <person name="Lombard V."/>
            <person name="Magnuson J."/>
            <person name="Maillard F."/>
            <person name="Morin E."/>
            <person name="Murat C."/>
            <person name="Nolan M."/>
            <person name="Ohm R."/>
            <person name="Pangilinan J."/>
            <person name="Pereira M."/>
            <person name="Perotto S."/>
            <person name="Peter M."/>
            <person name="Riley R."/>
            <person name="Sitrit Y."/>
            <person name="Stielow B."/>
            <person name="Szollosi G."/>
            <person name="Zifcakova L."/>
            <person name="Stursova M."/>
            <person name="Spatafora J.W."/>
            <person name="Tedersoo L."/>
            <person name="Vaario L.-M."/>
            <person name="Yamada A."/>
            <person name="Yan M."/>
            <person name="Wang P."/>
            <person name="Xu J."/>
            <person name="Bruns T."/>
            <person name="Baldrian P."/>
            <person name="Vilgalys R."/>
            <person name="Henrissat B."/>
            <person name="Grigoriev I.V."/>
            <person name="Hibbett D."/>
            <person name="Nagy L.G."/>
            <person name="Martin F.M."/>
        </authorList>
    </citation>
    <scope>NUCLEOTIDE SEQUENCE</scope>
    <source>
        <strain evidence="1">P2</strain>
    </source>
</reference>
<sequence length="90" mass="10425">MIVTSSTARFLGFSAGPSLKHFILKQQVLNLYRSAIRATGSLPRHARSETIAWVRHEFERNRHLEDTEKIKDKLAACERELRQVLPALRR</sequence>
<evidence type="ECO:0000313" key="1">
    <source>
        <dbReference type="EMBL" id="KAF9650743.1"/>
    </source>
</evidence>
<comment type="caution">
    <text evidence="1">The sequence shown here is derived from an EMBL/GenBank/DDBJ whole genome shotgun (WGS) entry which is preliminary data.</text>
</comment>
<organism evidence="1 2">
    <name type="scientific">Thelephora ganbajun</name>
    <name type="common">Ganba fungus</name>
    <dbReference type="NCBI Taxonomy" id="370292"/>
    <lineage>
        <taxon>Eukaryota</taxon>
        <taxon>Fungi</taxon>
        <taxon>Dikarya</taxon>
        <taxon>Basidiomycota</taxon>
        <taxon>Agaricomycotina</taxon>
        <taxon>Agaricomycetes</taxon>
        <taxon>Thelephorales</taxon>
        <taxon>Thelephoraceae</taxon>
        <taxon>Thelephora</taxon>
    </lineage>
</organism>
<name>A0ACB6ZMV4_THEGA</name>
<gene>
    <name evidence="1" type="ORF">BDM02DRAFT_3092573</name>
</gene>
<evidence type="ECO:0000313" key="2">
    <source>
        <dbReference type="Proteomes" id="UP000886501"/>
    </source>
</evidence>
<reference evidence="1" key="2">
    <citation type="journal article" date="2020" name="Nat. Commun.">
        <title>Large-scale genome sequencing of mycorrhizal fungi provides insights into the early evolution of symbiotic traits.</title>
        <authorList>
            <person name="Miyauchi S."/>
            <person name="Kiss E."/>
            <person name="Kuo A."/>
            <person name="Drula E."/>
            <person name="Kohler A."/>
            <person name="Sanchez-Garcia M."/>
            <person name="Morin E."/>
            <person name="Andreopoulos B."/>
            <person name="Barry K.W."/>
            <person name="Bonito G."/>
            <person name="Buee M."/>
            <person name="Carver A."/>
            <person name="Chen C."/>
            <person name="Cichocki N."/>
            <person name="Clum A."/>
            <person name="Culley D."/>
            <person name="Crous P.W."/>
            <person name="Fauchery L."/>
            <person name="Girlanda M."/>
            <person name="Hayes R.D."/>
            <person name="Keri Z."/>
            <person name="LaButti K."/>
            <person name="Lipzen A."/>
            <person name="Lombard V."/>
            <person name="Magnuson J."/>
            <person name="Maillard F."/>
            <person name="Murat C."/>
            <person name="Nolan M."/>
            <person name="Ohm R.A."/>
            <person name="Pangilinan J."/>
            <person name="Pereira M.F."/>
            <person name="Perotto S."/>
            <person name="Peter M."/>
            <person name="Pfister S."/>
            <person name="Riley R."/>
            <person name="Sitrit Y."/>
            <person name="Stielow J.B."/>
            <person name="Szollosi G."/>
            <person name="Zifcakova L."/>
            <person name="Stursova M."/>
            <person name="Spatafora J.W."/>
            <person name="Tedersoo L."/>
            <person name="Vaario L.M."/>
            <person name="Yamada A."/>
            <person name="Yan M."/>
            <person name="Wang P."/>
            <person name="Xu J."/>
            <person name="Bruns T."/>
            <person name="Baldrian P."/>
            <person name="Vilgalys R."/>
            <person name="Dunand C."/>
            <person name="Henrissat B."/>
            <person name="Grigoriev I.V."/>
            <person name="Hibbett D."/>
            <person name="Nagy L.G."/>
            <person name="Martin F.M."/>
        </authorList>
    </citation>
    <scope>NUCLEOTIDE SEQUENCE</scope>
    <source>
        <strain evidence="1">P2</strain>
    </source>
</reference>
<dbReference type="EMBL" id="MU117982">
    <property type="protein sequence ID" value="KAF9650743.1"/>
    <property type="molecule type" value="Genomic_DNA"/>
</dbReference>
<accession>A0ACB6ZMV4</accession>